<dbReference type="PANTHER" id="PTHR46165:SF6">
    <property type="entry name" value="SET AND MYND DOMAIN-CONTAINING PROTEIN 4-LIKE PROTEIN"/>
    <property type="match status" value="1"/>
</dbReference>
<name>A0A564Z2K3_HYMDI</name>
<keyword evidence="6" id="KW-1185">Reference proteome</keyword>
<dbReference type="PANTHER" id="PTHR46165">
    <property type="entry name" value="SET AND MYND DOMAIN-CONTAINING PROTEIN 4"/>
    <property type="match status" value="1"/>
</dbReference>
<evidence type="ECO:0000256" key="4">
    <source>
        <dbReference type="PROSITE-ProRule" id="PRU00339"/>
    </source>
</evidence>
<dbReference type="InterPro" id="IPR011990">
    <property type="entry name" value="TPR-like_helical_dom_sf"/>
</dbReference>
<sequence>MQLHLALAERSVVLYGVGLFKEAIQDARRALKLAYQNAETGNIHIYLGQCYKEVRDFKKAKRHFQEAVNILEKCPDAHSARMWTKATQGLSDCLKEEKEGSKDKVYESQYKVFRPNLPSVSSGNFQASVEYQVPSSGGNFCPLLLKGNKGWVMMATRDIKVGEVLAVEKPYASSTSLKRFAYCHMCFKQC</sequence>
<keyword evidence="1" id="KW-0489">Methyltransferase</keyword>
<dbReference type="GO" id="GO:0008168">
    <property type="term" value="F:methyltransferase activity"/>
    <property type="evidence" value="ECO:0007669"/>
    <property type="project" value="UniProtKB-KW"/>
</dbReference>
<dbReference type="SMART" id="SM00028">
    <property type="entry name" value="TPR"/>
    <property type="match status" value="2"/>
</dbReference>
<dbReference type="AlphaFoldDB" id="A0A564Z2K3"/>
<feature type="repeat" description="TPR" evidence="4">
    <location>
        <begin position="41"/>
        <end position="74"/>
    </location>
</feature>
<keyword evidence="2" id="KW-0808">Transferase</keyword>
<organism evidence="5 6">
    <name type="scientific">Hymenolepis diminuta</name>
    <name type="common">Rat tapeworm</name>
    <dbReference type="NCBI Taxonomy" id="6216"/>
    <lineage>
        <taxon>Eukaryota</taxon>
        <taxon>Metazoa</taxon>
        <taxon>Spiralia</taxon>
        <taxon>Lophotrochozoa</taxon>
        <taxon>Platyhelminthes</taxon>
        <taxon>Cestoda</taxon>
        <taxon>Eucestoda</taxon>
        <taxon>Cyclophyllidea</taxon>
        <taxon>Hymenolepididae</taxon>
        <taxon>Hymenolepis</taxon>
    </lineage>
</organism>
<evidence type="ECO:0000313" key="5">
    <source>
        <dbReference type="EMBL" id="VUZ53519.1"/>
    </source>
</evidence>
<gene>
    <name evidence="5" type="ORF">WMSIL1_LOCUS11836</name>
</gene>
<dbReference type="GO" id="GO:0032259">
    <property type="term" value="P:methylation"/>
    <property type="evidence" value="ECO:0007669"/>
    <property type="project" value="UniProtKB-KW"/>
</dbReference>
<dbReference type="Pfam" id="PF13424">
    <property type="entry name" value="TPR_12"/>
    <property type="match status" value="1"/>
</dbReference>
<keyword evidence="4" id="KW-0802">TPR repeat</keyword>
<dbReference type="SUPFAM" id="SSF48452">
    <property type="entry name" value="TPR-like"/>
    <property type="match status" value="1"/>
</dbReference>
<proteinExistence type="predicted"/>
<dbReference type="Gene3D" id="1.25.40.10">
    <property type="entry name" value="Tetratricopeptide repeat domain"/>
    <property type="match status" value="1"/>
</dbReference>
<dbReference type="GO" id="GO:0005737">
    <property type="term" value="C:cytoplasm"/>
    <property type="evidence" value="ECO:0007669"/>
    <property type="project" value="TreeGrafter"/>
</dbReference>
<keyword evidence="3" id="KW-0949">S-adenosyl-L-methionine</keyword>
<dbReference type="Proteomes" id="UP000321570">
    <property type="component" value="Unassembled WGS sequence"/>
</dbReference>
<dbReference type="InterPro" id="IPR019734">
    <property type="entry name" value="TPR_rpt"/>
</dbReference>
<protein>
    <submittedName>
        <fullName evidence="5">Uncharacterized protein</fullName>
    </submittedName>
</protein>
<accession>A0A564Z2K3</accession>
<evidence type="ECO:0000256" key="1">
    <source>
        <dbReference type="ARBA" id="ARBA00022603"/>
    </source>
</evidence>
<dbReference type="GO" id="GO:0005634">
    <property type="term" value="C:nucleus"/>
    <property type="evidence" value="ECO:0007669"/>
    <property type="project" value="TreeGrafter"/>
</dbReference>
<dbReference type="EMBL" id="CABIJS010000555">
    <property type="protein sequence ID" value="VUZ53519.1"/>
    <property type="molecule type" value="Genomic_DNA"/>
</dbReference>
<dbReference type="PROSITE" id="PS50005">
    <property type="entry name" value="TPR"/>
    <property type="match status" value="1"/>
</dbReference>
<evidence type="ECO:0000256" key="3">
    <source>
        <dbReference type="ARBA" id="ARBA00022691"/>
    </source>
</evidence>
<dbReference type="GO" id="GO:0042826">
    <property type="term" value="F:histone deacetylase binding"/>
    <property type="evidence" value="ECO:0007669"/>
    <property type="project" value="TreeGrafter"/>
</dbReference>
<feature type="non-terminal residue" evidence="5">
    <location>
        <position position="190"/>
    </location>
</feature>
<evidence type="ECO:0000256" key="2">
    <source>
        <dbReference type="ARBA" id="ARBA00022679"/>
    </source>
</evidence>
<evidence type="ECO:0000313" key="6">
    <source>
        <dbReference type="Proteomes" id="UP000321570"/>
    </source>
</evidence>
<dbReference type="InterPro" id="IPR052097">
    <property type="entry name" value="SET-MYND_domain_protein"/>
</dbReference>
<reference evidence="5 6" key="1">
    <citation type="submission" date="2019-07" db="EMBL/GenBank/DDBJ databases">
        <authorList>
            <person name="Jastrzebski P J."/>
            <person name="Paukszto L."/>
            <person name="Jastrzebski P J."/>
        </authorList>
    </citation>
    <scope>NUCLEOTIDE SEQUENCE [LARGE SCALE GENOMIC DNA]</scope>
    <source>
        <strain evidence="5 6">WMS-il1</strain>
    </source>
</reference>